<dbReference type="Proteomes" id="UP000275076">
    <property type="component" value="Unassembled WGS sequence"/>
</dbReference>
<organism evidence="1 2">
    <name type="scientific">Salibacterium salarium</name>
    <dbReference type="NCBI Taxonomy" id="284579"/>
    <lineage>
        <taxon>Bacteria</taxon>
        <taxon>Bacillati</taxon>
        <taxon>Bacillota</taxon>
        <taxon>Bacilli</taxon>
        <taxon>Bacillales</taxon>
        <taxon>Bacillaceae</taxon>
    </lineage>
</organism>
<comment type="caution">
    <text evidence="1">The sequence shown here is derived from an EMBL/GenBank/DDBJ whole genome shotgun (WGS) entry which is preliminary data.</text>
</comment>
<reference evidence="1 2" key="1">
    <citation type="submission" date="2018-10" db="EMBL/GenBank/DDBJ databases">
        <title>Draft genome sequence of Bacillus salarius IM0101, isolated from a hypersaline soil in Inner Mongolia, China.</title>
        <authorList>
            <person name="Yamprayoonswat W."/>
            <person name="Boonvisut S."/>
            <person name="Jumpathong W."/>
            <person name="Sittihan S."/>
            <person name="Ruangsuj P."/>
            <person name="Wanthongcharoen S."/>
            <person name="Thongpramul N."/>
            <person name="Pimmason S."/>
            <person name="Yu B."/>
            <person name="Yasawong M."/>
        </authorList>
    </citation>
    <scope>NUCLEOTIDE SEQUENCE [LARGE SCALE GENOMIC DNA]</scope>
    <source>
        <strain evidence="1 2">IM0101</strain>
    </source>
</reference>
<protein>
    <recommendedName>
        <fullName evidence="3">Spore coat protein W</fullName>
    </recommendedName>
</protein>
<keyword evidence="2" id="KW-1185">Reference proteome</keyword>
<sequence length="67" mass="7821">MQQNPKLTQMLVKRLLKKHGIDHSKIELSDEEKDELKEVVSSMQDSVEQFLAGEQFSDKEDEEEKES</sequence>
<dbReference type="EMBL" id="RBVX01000002">
    <property type="protein sequence ID" value="RSL34881.1"/>
    <property type="molecule type" value="Genomic_DNA"/>
</dbReference>
<name>A0A428N958_9BACI</name>
<accession>A0A428N958</accession>
<gene>
    <name evidence="1" type="ORF">D7Z54_03335</name>
</gene>
<evidence type="ECO:0000313" key="1">
    <source>
        <dbReference type="EMBL" id="RSL34881.1"/>
    </source>
</evidence>
<evidence type="ECO:0000313" key="2">
    <source>
        <dbReference type="Proteomes" id="UP000275076"/>
    </source>
</evidence>
<dbReference type="RefSeq" id="WP_125554437.1">
    <property type="nucleotide sequence ID" value="NZ_RBVX01000002.1"/>
</dbReference>
<evidence type="ECO:0008006" key="3">
    <source>
        <dbReference type="Google" id="ProtNLM"/>
    </source>
</evidence>
<proteinExistence type="predicted"/>
<dbReference type="AlphaFoldDB" id="A0A428N958"/>